<name>A0ACB8ENF3_9SAUR</name>
<dbReference type="Proteomes" id="UP000827872">
    <property type="component" value="Linkage Group LG07"/>
</dbReference>
<sequence>MGARPGACCSAAETPRTPAADRVPLRARKLGGTSRCHRIASLRSDSLRSRRVWYTSSDPDLSAVRRGNLKWGFNIPIWDQEKKDMAAEETE</sequence>
<accession>A0ACB8ENF3</accession>
<keyword evidence="2" id="KW-1185">Reference proteome</keyword>
<gene>
    <name evidence="1" type="ORF">K3G42_001375</name>
</gene>
<evidence type="ECO:0000313" key="1">
    <source>
        <dbReference type="EMBL" id="KAH7994287.1"/>
    </source>
</evidence>
<organism evidence="1 2">
    <name type="scientific">Sphaerodactylus townsendi</name>
    <dbReference type="NCBI Taxonomy" id="933632"/>
    <lineage>
        <taxon>Eukaryota</taxon>
        <taxon>Metazoa</taxon>
        <taxon>Chordata</taxon>
        <taxon>Craniata</taxon>
        <taxon>Vertebrata</taxon>
        <taxon>Euteleostomi</taxon>
        <taxon>Lepidosauria</taxon>
        <taxon>Squamata</taxon>
        <taxon>Bifurcata</taxon>
        <taxon>Gekkota</taxon>
        <taxon>Sphaerodactylidae</taxon>
        <taxon>Sphaerodactylus</taxon>
    </lineage>
</organism>
<evidence type="ECO:0000313" key="2">
    <source>
        <dbReference type="Proteomes" id="UP000827872"/>
    </source>
</evidence>
<protein>
    <submittedName>
        <fullName evidence="1">Uncharacterized protein</fullName>
    </submittedName>
</protein>
<comment type="caution">
    <text evidence="1">The sequence shown here is derived from an EMBL/GenBank/DDBJ whole genome shotgun (WGS) entry which is preliminary data.</text>
</comment>
<reference evidence="1" key="1">
    <citation type="submission" date="2021-08" db="EMBL/GenBank/DDBJ databases">
        <title>The first chromosome-level gecko genome reveals the dynamic sex chromosomes of Neotropical dwarf geckos (Sphaerodactylidae: Sphaerodactylus).</title>
        <authorList>
            <person name="Pinto B.J."/>
            <person name="Keating S.E."/>
            <person name="Gamble T."/>
        </authorList>
    </citation>
    <scope>NUCLEOTIDE SEQUENCE</scope>
    <source>
        <strain evidence="1">TG3544</strain>
    </source>
</reference>
<dbReference type="EMBL" id="CM037620">
    <property type="protein sequence ID" value="KAH7994287.1"/>
    <property type="molecule type" value="Genomic_DNA"/>
</dbReference>
<proteinExistence type="predicted"/>